<dbReference type="Pfam" id="PF13443">
    <property type="entry name" value="HTH_26"/>
    <property type="match status" value="1"/>
</dbReference>
<evidence type="ECO:0000313" key="2">
    <source>
        <dbReference type="EMBL" id="MDK7063857.1"/>
    </source>
</evidence>
<name>A0AAW6Y222_GARVA</name>
<accession>A0AAW6Y222</accession>
<proteinExistence type="predicted"/>
<dbReference type="Proteomes" id="UP001237784">
    <property type="component" value="Unassembled WGS sequence"/>
</dbReference>
<sequence>MPNNNTQLHIKLDFTNLWKLLIDKQKKKEDLKRDAGISAASVARLNKGENVNTETLLRICQYLECGIADICEVKQINNNEVK</sequence>
<dbReference type="EMBL" id="JASOME010000004">
    <property type="protein sequence ID" value="MDK7063857.1"/>
    <property type="molecule type" value="Genomic_DNA"/>
</dbReference>
<evidence type="ECO:0000259" key="1">
    <source>
        <dbReference type="Pfam" id="PF13443"/>
    </source>
</evidence>
<comment type="caution">
    <text evidence="2">The sequence shown here is derived from an EMBL/GenBank/DDBJ whole genome shotgun (WGS) entry which is preliminary data.</text>
</comment>
<gene>
    <name evidence="2" type="ORF">QP372_04920</name>
</gene>
<dbReference type="AlphaFoldDB" id="A0AAW6Y222"/>
<reference evidence="2" key="1">
    <citation type="submission" date="2023-05" db="EMBL/GenBank/DDBJ databases">
        <title>Cataloging the Phylogenetic Diversity of Human Bladder Bacteria.</title>
        <authorList>
            <person name="Du J."/>
        </authorList>
    </citation>
    <scope>NUCLEOTIDE SEQUENCE</scope>
    <source>
        <strain evidence="2">UMB6789</strain>
    </source>
</reference>
<dbReference type="GO" id="GO:0003677">
    <property type="term" value="F:DNA binding"/>
    <property type="evidence" value="ECO:0007669"/>
    <property type="project" value="InterPro"/>
</dbReference>
<dbReference type="Gene3D" id="1.10.260.40">
    <property type="entry name" value="lambda repressor-like DNA-binding domains"/>
    <property type="match status" value="1"/>
</dbReference>
<feature type="domain" description="HTH cro/C1-type" evidence="1">
    <location>
        <begin position="16"/>
        <end position="74"/>
    </location>
</feature>
<organism evidence="2 3">
    <name type="scientific">Gardnerella vaginalis</name>
    <dbReference type="NCBI Taxonomy" id="2702"/>
    <lineage>
        <taxon>Bacteria</taxon>
        <taxon>Bacillati</taxon>
        <taxon>Actinomycetota</taxon>
        <taxon>Actinomycetes</taxon>
        <taxon>Bifidobacteriales</taxon>
        <taxon>Bifidobacteriaceae</taxon>
        <taxon>Gardnerella</taxon>
    </lineage>
</organism>
<dbReference type="SUPFAM" id="SSF47413">
    <property type="entry name" value="lambda repressor-like DNA-binding domains"/>
    <property type="match status" value="1"/>
</dbReference>
<dbReference type="InterPro" id="IPR010982">
    <property type="entry name" value="Lambda_DNA-bd_dom_sf"/>
</dbReference>
<protein>
    <submittedName>
        <fullName evidence="2">Helix-turn-helix transcriptional regulator</fullName>
    </submittedName>
</protein>
<dbReference type="InterPro" id="IPR001387">
    <property type="entry name" value="Cro/C1-type_HTH"/>
</dbReference>
<dbReference type="RefSeq" id="WP_285085146.1">
    <property type="nucleotide sequence ID" value="NZ_JASOME010000004.1"/>
</dbReference>
<dbReference type="CDD" id="cd00093">
    <property type="entry name" value="HTH_XRE"/>
    <property type="match status" value="1"/>
</dbReference>
<evidence type="ECO:0000313" key="3">
    <source>
        <dbReference type="Proteomes" id="UP001237784"/>
    </source>
</evidence>